<dbReference type="Proteomes" id="UP000663671">
    <property type="component" value="Chromosome 1"/>
</dbReference>
<name>A0A8A1MBT7_AJECA</name>
<protein>
    <submittedName>
        <fullName evidence="1">Uncharacterized protein</fullName>
    </submittedName>
</protein>
<evidence type="ECO:0000313" key="2">
    <source>
        <dbReference type="Proteomes" id="UP000663671"/>
    </source>
</evidence>
<sequence length="115" mass="12788">MSSTNFCKTSPIQFWQFPLHLLNDGILREPDVWKASPVLALGTLKKNMAAWRVSLVSFKPRPRQTKMRISVSAMAVDKLDNSEERMGSAGNMTEATKDQAKKGLSLIARTQIIPG</sequence>
<accession>A0A8A1MBT7</accession>
<dbReference type="VEuPathDB" id="FungiDB:I7I51_00352"/>
<dbReference type="AlphaFoldDB" id="A0A8A1MBT7"/>
<reference evidence="1" key="1">
    <citation type="submission" date="2021-01" db="EMBL/GenBank/DDBJ databases">
        <title>Chromosome-level genome assembly of a human fungal pathogen reveals clustering of transcriptionally co-regulated genes.</title>
        <authorList>
            <person name="Voorhies M."/>
            <person name="Cohen S."/>
            <person name="Shea T.P."/>
            <person name="Petrus S."/>
            <person name="Munoz J.F."/>
            <person name="Poplawski S."/>
            <person name="Goldman W.E."/>
            <person name="Michael T."/>
            <person name="Cuomo C.A."/>
            <person name="Sil A."/>
            <person name="Beyhan S."/>
        </authorList>
    </citation>
    <scope>NUCLEOTIDE SEQUENCE</scope>
    <source>
        <strain evidence="1">WU24</strain>
    </source>
</reference>
<organism evidence="1 2">
    <name type="scientific">Ajellomyces capsulatus</name>
    <name type="common">Darling's disease fungus</name>
    <name type="synonym">Histoplasma capsulatum</name>
    <dbReference type="NCBI Taxonomy" id="5037"/>
    <lineage>
        <taxon>Eukaryota</taxon>
        <taxon>Fungi</taxon>
        <taxon>Dikarya</taxon>
        <taxon>Ascomycota</taxon>
        <taxon>Pezizomycotina</taxon>
        <taxon>Eurotiomycetes</taxon>
        <taxon>Eurotiomycetidae</taxon>
        <taxon>Onygenales</taxon>
        <taxon>Ajellomycetaceae</taxon>
        <taxon>Histoplasma</taxon>
    </lineage>
</organism>
<dbReference type="EMBL" id="CP069114">
    <property type="protein sequence ID" value="QSS63295.1"/>
    <property type="molecule type" value="Genomic_DNA"/>
</dbReference>
<evidence type="ECO:0000313" key="1">
    <source>
        <dbReference type="EMBL" id="QSS63295.1"/>
    </source>
</evidence>
<proteinExistence type="predicted"/>
<gene>
    <name evidence="1" type="ORF">I7I51_00352</name>
</gene>